<gene>
    <name evidence="1" type="ORF">DSO57_1027891</name>
</gene>
<reference evidence="1" key="1">
    <citation type="submission" date="2022-04" db="EMBL/GenBank/DDBJ databases">
        <title>Genome of the entomopathogenic fungus Entomophthora muscae.</title>
        <authorList>
            <person name="Elya C."/>
            <person name="Lovett B.R."/>
            <person name="Lee E."/>
            <person name="Macias A.M."/>
            <person name="Hajek A.E."/>
            <person name="De Bivort B.L."/>
            <person name="Kasson M.T."/>
            <person name="De Fine Licht H.H."/>
            <person name="Stajich J.E."/>
        </authorList>
    </citation>
    <scope>NUCLEOTIDE SEQUENCE</scope>
    <source>
        <strain evidence="1">Berkeley</strain>
    </source>
</reference>
<dbReference type="Proteomes" id="UP001165960">
    <property type="component" value="Unassembled WGS sequence"/>
</dbReference>
<organism evidence="1 2">
    <name type="scientific">Entomophthora muscae</name>
    <dbReference type="NCBI Taxonomy" id="34485"/>
    <lineage>
        <taxon>Eukaryota</taxon>
        <taxon>Fungi</taxon>
        <taxon>Fungi incertae sedis</taxon>
        <taxon>Zoopagomycota</taxon>
        <taxon>Entomophthoromycotina</taxon>
        <taxon>Entomophthoromycetes</taxon>
        <taxon>Entomophthorales</taxon>
        <taxon>Entomophthoraceae</taxon>
        <taxon>Entomophthora</taxon>
    </lineage>
</organism>
<accession>A0ACC2TD41</accession>
<protein>
    <submittedName>
        <fullName evidence="1">Uncharacterized protein</fullName>
    </submittedName>
</protein>
<sequence>MKFLCFLFAVVESKLFSLEWKVQSKWMAPDNHAVPGMTINGQFPGPGITLEVGDTVEINVINEIDHPLTIHWHGLLQKASPAADGVPFVTQDSIKSNNSYVYRFTVENQTGTYWYHAHTKMDSDFIFGSLVVKEPKFIIDKAIQLDSRFKYDEERVILLSNIWHKPIDEIYNGFISNPYVGLDAPQSILTNGATFDEWTQPANSTLPFNAGYSVINVKPSTRYRLRVIASQSKLYYALHIPDHKFTVIEADGTFVKPFESDFVYINSGMRYSVIIETKDTPQNVYIHTSIVGEGNEVNNGVAILHYDGAPDPTPLRKKKHIPTNKNLHISSWFEDQLSTLFTQEYPVPDTVNQSLLFKKQFYNDSGKYIFHINDAYFPGSTTTLLPSVMNRTWRPEPGVYQIESNNQGVQLVIQSFALDNHYCVSHPWHVHGHSFYVVARGSGVYDPKTHDAYIESQLSKDPIIRDTFTFFPYDVPTTKDNTKLPTASGDPKDPKVHACGWSAIRFKANNPGSWLVHCHYSHHMAMGMQFVLNELPQKPLSQP</sequence>
<comment type="caution">
    <text evidence="1">The sequence shown here is derived from an EMBL/GenBank/DDBJ whole genome shotgun (WGS) entry which is preliminary data.</text>
</comment>
<keyword evidence="2" id="KW-1185">Reference proteome</keyword>
<name>A0ACC2TD41_9FUNG</name>
<dbReference type="EMBL" id="QTSX02003013">
    <property type="protein sequence ID" value="KAJ9072405.1"/>
    <property type="molecule type" value="Genomic_DNA"/>
</dbReference>
<evidence type="ECO:0000313" key="1">
    <source>
        <dbReference type="EMBL" id="KAJ9072405.1"/>
    </source>
</evidence>
<evidence type="ECO:0000313" key="2">
    <source>
        <dbReference type="Proteomes" id="UP001165960"/>
    </source>
</evidence>
<proteinExistence type="predicted"/>